<keyword evidence="2" id="KW-1185">Reference proteome</keyword>
<dbReference type="Proteomes" id="UP000258127">
    <property type="component" value="Chromosome"/>
</dbReference>
<dbReference type="Gene3D" id="3.30.1150.10">
    <property type="match status" value="1"/>
</dbReference>
<dbReference type="EMBL" id="CP031641">
    <property type="protein sequence ID" value="AXO89872.1"/>
    <property type="molecule type" value="Genomic_DNA"/>
</dbReference>
<dbReference type="RefSeq" id="WP_039580257.1">
    <property type="nucleotide sequence ID" value="NZ_CP009747.1"/>
</dbReference>
<organism evidence="1 2">
    <name type="scientific">Pseudomonas parafulva</name>
    <dbReference type="NCBI Taxonomy" id="157782"/>
    <lineage>
        <taxon>Bacteria</taxon>
        <taxon>Pseudomonadati</taxon>
        <taxon>Pseudomonadota</taxon>
        <taxon>Gammaproteobacteria</taxon>
        <taxon>Pseudomonadales</taxon>
        <taxon>Pseudomonadaceae</taxon>
        <taxon>Pseudomonas</taxon>
    </lineage>
</organism>
<proteinExistence type="predicted"/>
<evidence type="ECO:0000313" key="2">
    <source>
        <dbReference type="Proteomes" id="UP000258127"/>
    </source>
</evidence>
<name>A0AAI8KDT5_9PSED</name>
<accession>A0AAI8KDT5</accession>
<evidence type="ECO:0008006" key="3">
    <source>
        <dbReference type="Google" id="ProtNLM"/>
    </source>
</evidence>
<sequence>MDWDQVKEYSVKRWTVVTIFAVLVVWLGGFSLCTAAQASPNTPEEQLIHDQFARRMLKAIRAQKSYPRAAVELAPDADLYLRLLLDHKGRIVAFNTQLVSGNLIFRAETVLIGVRLSRLPVTVPSPILLTNGVVEVIAPLVFRRADADDERQDEPFISPLAL</sequence>
<dbReference type="KEGG" id="ppv:NJ69_14690"/>
<protein>
    <recommendedName>
        <fullName evidence="3">TonB C-terminal domain-containing protein</fullName>
    </recommendedName>
</protein>
<dbReference type="AlphaFoldDB" id="A0AAI8KDT5"/>
<evidence type="ECO:0000313" key="1">
    <source>
        <dbReference type="EMBL" id="AXO89872.1"/>
    </source>
</evidence>
<reference evidence="1 2" key="1">
    <citation type="submission" date="2018-08" db="EMBL/GenBank/DDBJ databases">
        <authorList>
            <person name="Lee Y."/>
            <person name="Kakembo D."/>
        </authorList>
    </citation>
    <scope>NUCLEOTIDE SEQUENCE [LARGE SCALE GENOMIC DNA]</scope>
    <source>
        <strain evidence="1 2">JBCS1880</strain>
    </source>
</reference>
<gene>
    <name evidence="1" type="ORF">DZC75_18355</name>
</gene>